<gene>
    <name evidence="2" type="ORF">UR42_C0016G0008</name>
</gene>
<evidence type="ECO:0000313" key="3">
    <source>
        <dbReference type="Proteomes" id="UP000034045"/>
    </source>
</evidence>
<reference evidence="2 3" key="1">
    <citation type="journal article" date="2015" name="Nature">
        <title>rRNA introns, odd ribosomes, and small enigmatic genomes across a large radiation of phyla.</title>
        <authorList>
            <person name="Brown C.T."/>
            <person name="Hug L.A."/>
            <person name="Thomas B.C."/>
            <person name="Sharon I."/>
            <person name="Castelle C.J."/>
            <person name="Singh A."/>
            <person name="Wilkins M.J."/>
            <person name="Williams K.H."/>
            <person name="Banfield J.F."/>
        </authorList>
    </citation>
    <scope>NUCLEOTIDE SEQUENCE [LARGE SCALE GENOMIC DNA]</scope>
</reference>
<accession>A0A0G0AJM7</accession>
<name>A0A0G0AJM7_9BACT</name>
<sequence length="215" mass="23667">MIFLSLKTYRESTGSAAIKLLSCVKKVSKETGVEIIPAVQPTDIYRVKRELGIEVWAQHMDPIEPGKNMGWLSAYAIKDAGASGIVINHSEHKMDDEHVKKILDKAKQYGLKSVICGFNPEMMIKFDAWEPDYLSYEREDMIGTGVSMITKEEENIKKLISVLKRPLVIGAGISTGEDIKQAIKLGAVGAILASGFVLSKDPEAKLRELAGGFKN</sequence>
<protein>
    <submittedName>
        <fullName evidence="2">Triosephosphate isomerase</fullName>
    </submittedName>
</protein>
<organism evidence="2 3">
    <name type="scientific">Candidatus Roizmanbacteria bacterium GW2011_GWA2_33_33</name>
    <dbReference type="NCBI Taxonomy" id="1618476"/>
    <lineage>
        <taxon>Bacteria</taxon>
        <taxon>Candidatus Roizmaniibacteriota</taxon>
    </lineage>
</organism>
<dbReference type="GO" id="GO:0004807">
    <property type="term" value="F:triose-phosphate isomerase activity"/>
    <property type="evidence" value="ECO:0007669"/>
    <property type="project" value="InterPro"/>
</dbReference>
<dbReference type="PROSITE" id="PS51440">
    <property type="entry name" value="TIM_2"/>
    <property type="match status" value="1"/>
</dbReference>
<comment type="caution">
    <text evidence="2">The sequence shown here is derived from an EMBL/GenBank/DDBJ whole genome shotgun (WGS) entry which is preliminary data.</text>
</comment>
<dbReference type="InterPro" id="IPR013785">
    <property type="entry name" value="Aldolase_TIM"/>
</dbReference>
<proteinExistence type="predicted"/>
<dbReference type="NCBIfam" id="NF003302">
    <property type="entry name" value="PRK04302.1"/>
    <property type="match status" value="1"/>
</dbReference>
<dbReference type="Gene3D" id="3.20.20.70">
    <property type="entry name" value="Aldolase class I"/>
    <property type="match status" value="1"/>
</dbReference>
<dbReference type="InterPro" id="IPR000652">
    <property type="entry name" value="Triosephosphate_isomerase"/>
</dbReference>
<keyword evidence="1 2" id="KW-0413">Isomerase</keyword>
<dbReference type="AlphaFoldDB" id="A0A0G0AJM7"/>
<evidence type="ECO:0000313" key="2">
    <source>
        <dbReference type="EMBL" id="KKP51361.1"/>
    </source>
</evidence>
<dbReference type="SUPFAM" id="SSF51351">
    <property type="entry name" value="Triosephosphate isomerase (TIM)"/>
    <property type="match status" value="1"/>
</dbReference>
<dbReference type="Proteomes" id="UP000034045">
    <property type="component" value="Unassembled WGS sequence"/>
</dbReference>
<dbReference type="InterPro" id="IPR035990">
    <property type="entry name" value="TIM_sf"/>
</dbReference>
<evidence type="ECO:0000256" key="1">
    <source>
        <dbReference type="ARBA" id="ARBA00023235"/>
    </source>
</evidence>
<dbReference type="EMBL" id="LBPD01000016">
    <property type="protein sequence ID" value="KKP51361.1"/>
    <property type="molecule type" value="Genomic_DNA"/>
</dbReference>
<dbReference type="Pfam" id="PF00121">
    <property type="entry name" value="TIM"/>
    <property type="match status" value="1"/>
</dbReference>